<feature type="region of interest" description="Disordered" evidence="1">
    <location>
        <begin position="43"/>
        <end position="341"/>
    </location>
</feature>
<dbReference type="EMBL" id="MRZV01000402">
    <property type="protein sequence ID" value="PIK50841.1"/>
    <property type="molecule type" value="Genomic_DNA"/>
</dbReference>
<feature type="region of interest" description="Disordered" evidence="1">
    <location>
        <begin position="507"/>
        <end position="581"/>
    </location>
</feature>
<feature type="compositionally biased region" description="Polar residues" evidence="1">
    <location>
        <begin position="149"/>
        <end position="174"/>
    </location>
</feature>
<dbReference type="Gene3D" id="3.90.70.10">
    <property type="entry name" value="Cysteine proteinases"/>
    <property type="match status" value="2"/>
</dbReference>
<evidence type="ECO:0000313" key="4">
    <source>
        <dbReference type="Proteomes" id="UP000230750"/>
    </source>
</evidence>
<dbReference type="PROSITE" id="PS50235">
    <property type="entry name" value="USP_3"/>
    <property type="match status" value="1"/>
</dbReference>
<gene>
    <name evidence="3" type="ORF">BSL78_12266</name>
</gene>
<sequence length="620" mass="68334">MTFVDGVFGGFLISSVKCQVCNTVSEILEPFLDLSLPILEAKGSKKGFPGGKNPERPQTLVEQAKLAEPESDDLPSPGATAAVATQKVSKHQQQKAREKARKDAKKRNRKSRSLSQGSEKGEPDKVEERDSQSQSENEDGRDPNDADSETSMMERNGGNQNEDKTATQNTLEPRNPSDKVTSETIATTSDISEKNSATPESPTRTVNEGPAKKDSDDPKLKGGANTDRRCSEEEKEAEEEMEMEEEEVSSPKNSSLETERKNELQGENAISEINSGLSILSVNSTPPTTNGDSQDSRAERETGRRRRRQPRQNRRRVQSKLSPPLSPLSPNIKAKATSPLGPRYQAKSQECSVESCLSQFTSPEWLTGANKFGCEHCTAKRGKDADGKSKTQYTDASKQLLIQHPPPILTLHLKRFQQVGYSLRKITRHIEFPLVLDLSPFCSESCQKFSNKDGQVLYALYGIVEHSGRLQFGHYTSFIKVRQPSQMLYLHTMKIPRGLNLLQASSSIGKKPHGADKRRHPKNNSPSVSESNVALHSQQPNGVLPTAGEHVGETDSQSPHIGNIPENGSGGLGQFPLASGEKEANPKGKWYYISDTHVSEVSESKVLNAQAYLLFYERIL</sequence>
<dbReference type="GO" id="GO:0005829">
    <property type="term" value="C:cytosol"/>
    <property type="evidence" value="ECO:0007669"/>
    <property type="project" value="TreeGrafter"/>
</dbReference>
<dbReference type="GO" id="GO:0016579">
    <property type="term" value="P:protein deubiquitination"/>
    <property type="evidence" value="ECO:0007669"/>
    <property type="project" value="InterPro"/>
</dbReference>
<feature type="compositionally biased region" description="Basic and acidic residues" evidence="1">
    <location>
        <begin position="119"/>
        <end position="131"/>
    </location>
</feature>
<dbReference type="PANTHER" id="PTHR24006:SF781">
    <property type="entry name" value="LD34905P"/>
    <property type="match status" value="1"/>
</dbReference>
<dbReference type="Proteomes" id="UP000230750">
    <property type="component" value="Unassembled WGS sequence"/>
</dbReference>
<feature type="compositionally biased region" description="Basic residues" evidence="1">
    <location>
        <begin position="102"/>
        <end position="112"/>
    </location>
</feature>
<feature type="compositionally biased region" description="Basic and acidic residues" evidence="1">
    <location>
        <begin position="210"/>
        <end position="232"/>
    </location>
</feature>
<feature type="compositionally biased region" description="Polar residues" evidence="1">
    <location>
        <begin position="271"/>
        <end position="293"/>
    </location>
</feature>
<reference evidence="3 4" key="1">
    <citation type="journal article" date="2017" name="PLoS Biol.">
        <title>The sea cucumber genome provides insights into morphological evolution and visceral regeneration.</title>
        <authorList>
            <person name="Zhang X."/>
            <person name="Sun L."/>
            <person name="Yuan J."/>
            <person name="Sun Y."/>
            <person name="Gao Y."/>
            <person name="Zhang L."/>
            <person name="Li S."/>
            <person name="Dai H."/>
            <person name="Hamel J.F."/>
            <person name="Liu C."/>
            <person name="Yu Y."/>
            <person name="Liu S."/>
            <person name="Lin W."/>
            <person name="Guo K."/>
            <person name="Jin S."/>
            <person name="Xu P."/>
            <person name="Storey K.B."/>
            <person name="Huan P."/>
            <person name="Zhang T."/>
            <person name="Zhou Y."/>
            <person name="Zhang J."/>
            <person name="Lin C."/>
            <person name="Li X."/>
            <person name="Xing L."/>
            <person name="Huo D."/>
            <person name="Sun M."/>
            <person name="Wang L."/>
            <person name="Mercier A."/>
            <person name="Li F."/>
            <person name="Yang H."/>
            <person name="Xiang J."/>
        </authorList>
    </citation>
    <scope>NUCLEOTIDE SEQUENCE [LARGE SCALE GENOMIC DNA]</scope>
    <source>
        <strain evidence="3">Shaxun</strain>
        <tissue evidence="3">Muscle</tissue>
    </source>
</reference>
<evidence type="ECO:0000259" key="2">
    <source>
        <dbReference type="PROSITE" id="PS50235"/>
    </source>
</evidence>
<proteinExistence type="predicted"/>
<dbReference type="InterPro" id="IPR038765">
    <property type="entry name" value="Papain-like_cys_pep_sf"/>
</dbReference>
<dbReference type="InterPro" id="IPR050164">
    <property type="entry name" value="Peptidase_C19"/>
</dbReference>
<dbReference type="PROSITE" id="PS00973">
    <property type="entry name" value="USP_2"/>
    <property type="match status" value="1"/>
</dbReference>
<feature type="compositionally biased region" description="Basic residues" evidence="1">
    <location>
        <begin position="510"/>
        <end position="522"/>
    </location>
</feature>
<feature type="domain" description="USP" evidence="2">
    <location>
        <begin position="1"/>
        <end position="619"/>
    </location>
</feature>
<protein>
    <recommendedName>
        <fullName evidence="2">USP domain-containing protein</fullName>
    </recommendedName>
</protein>
<evidence type="ECO:0000313" key="3">
    <source>
        <dbReference type="EMBL" id="PIK50841.1"/>
    </source>
</evidence>
<feature type="compositionally biased region" description="Polar residues" evidence="1">
    <location>
        <begin position="182"/>
        <end position="206"/>
    </location>
</feature>
<evidence type="ECO:0000256" key="1">
    <source>
        <dbReference type="SAM" id="MobiDB-lite"/>
    </source>
</evidence>
<dbReference type="OrthoDB" id="2020758at2759"/>
<feature type="compositionally biased region" description="Basic residues" evidence="1">
    <location>
        <begin position="303"/>
        <end position="318"/>
    </location>
</feature>
<dbReference type="PANTHER" id="PTHR24006">
    <property type="entry name" value="UBIQUITIN CARBOXYL-TERMINAL HYDROLASE"/>
    <property type="match status" value="1"/>
</dbReference>
<comment type="caution">
    <text evidence="3">The sequence shown here is derived from an EMBL/GenBank/DDBJ whole genome shotgun (WGS) entry which is preliminary data.</text>
</comment>
<dbReference type="InterPro" id="IPR001394">
    <property type="entry name" value="Peptidase_C19_UCH"/>
</dbReference>
<dbReference type="InterPro" id="IPR028889">
    <property type="entry name" value="USP"/>
</dbReference>
<dbReference type="GO" id="GO:0004843">
    <property type="term" value="F:cysteine-type deubiquitinase activity"/>
    <property type="evidence" value="ECO:0007669"/>
    <property type="project" value="InterPro"/>
</dbReference>
<dbReference type="STRING" id="307972.A0A2G8KS56"/>
<accession>A0A2G8KS56</accession>
<dbReference type="SUPFAM" id="SSF54001">
    <property type="entry name" value="Cysteine proteinases"/>
    <property type="match status" value="1"/>
</dbReference>
<dbReference type="AlphaFoldDB" id="A0A2G8KS56"/>
<dbReference type="Pfam" id="PF00443">
    <property type="entry name" value="UCH"/>
    <property type="match status" value="1"/>
</dbReference>
<dbReference type="GO" id="GO:0005634">
    <property type="term" value="C:nucleus"/>
    <property type="evidence" value="ECO:0007669"/>
    <property type="project" value="TreeGrafter"/>
</dbReference>
<dbReference type="InterPro" id="IPR018200">
    <property type="entry name" value="USP_CS"/>
</dbReference>
<dbReference type="CDD" id="cd02667">
    <property type="entry name" value="Peptidase_C19K"/>
    <property type="match status" value="1"/>
</dbReference>
<name>A0A2G8KS56_STIJA</name>
<feature type="compositionally biased region" description="Acidic residues" evidence="1">
    <location>
        <begin position="233"/>
        <end position="248"/>
    </location>
</feature>
<organism evidence="3 4">
    <name type="scientific">Stichopus japonicus</name>
    <name type="common">Sea cucumber</name>
    <dbReference type="NCBI Taxonomy" id="307972"/>
    <lineage>
        <taxon>Eukaryota</taxon>
        <taxon>Metazoa</taxon>
        <taxon>Echinodermata</taxon>
        <taxon>Eleutherozoa</taxon>
        <taxon>Echinozoa</taxon>
        <taxon>Holothuroidea</taxon>
        <taxon>Aspidochirotacea</taxon>
        <taxon>Aspidochirotida</taxon>
        <taxon>Stichopodidae</taxon>
        <taxon>Apostichopus</taxon>
    </lineage>
</organism>
<feature type="compositionally biased region" description="Polar residues" evidence="1">
    <location>
        <begin position="523"/>
        <end position="541"/>
    </location>
</feature>
<keyword evidence="4" id="KW-1185">Reference proteome</keyword>